<evidence type="ECO:0000256" key="1">
    <source>
        <dbReference type="SAM" id="Phobius"/>
    </source>
</evidence>
<feature type="transmembrane region" description="Helical" evidence="1">
    <location>
        <begin position="98"/>
        <end position="119"/>
    </location>
</feature>
<keyword evidence="3" id="KW-1185">Reference proteome</keyword>
<protein>
    <submittedName>
        <fullName evidence="2">Uncharacterized protein</fullName>
    </submittedName>
</protein>
<organism evidence="2 3">
    <name type="scientific">Portunus trituberculatus</name>
    <name type="common">Swimming crab</name>
    <name type="synonym">Neptunus trituberculatus</name>
    <dbReference type="NCBI Taxonomy" id="210409"/>
    <lineage>
        <taxon>Eukaryota</taxon>
        <taxon>Metazoa</taxon>
        <taxon>Ecdysozoa</taxon>
        <taxon>Arthropoda</taxon>
        <taxon>Crustacea</taxon>
        <taxon>Multicrustacea</taxon>
        <taxon>Malacostraca</taxon>
        <taxon>Eumalacostraca</taxon>
        <taxon>Eucarida</taxon>
        <taxon>Decapoda</taxon>
        <taxon>Pleocyemata</taxon>
        <taxon>Brachyura</taxon>
        <taxon>Eubrachyura</taxon>
        <taxon>Portunoidea</taxon>
        <taxon>Portunidae</taxon>
        <taxon>Portuninae</taxon>
        <taxon>Portunus</taxon>
    </lineage>
</organism>
<accession>A0A5B7H3F1</accession>
<dbReference type="AlphaFoldDB" id="A0A5B7H3F1"/>
<name>A0A5B7H3F1_PORTR</name>
<dbReference type="Proteomes" id="UP000324222">
    <property type="component" value="Unassembled WGS sequence"/>
</dbReference>
<evidence type="ECO:0000313" key="2">
    <source>
        <dbReference type="EMBL" id="MPC63867.1"/>
    </source>
</evidence>
<comment type="caution">
    <text evidence="2">The sequence shown here is derived from an EMBL/GenBank/DDBJ whole genome shotgun (WGS) entry which is preliminary data.</text>
</comment>
<dbReference type="EMBL" id="VSRR010021366">
    <property type="protein sequence ID" value="MPC63867.1"/>
    <property type="molecule type" value="Genomic_DNA"/>
</dbReference>
<keyword evidence="1" id="KW-0812">Transmembrane</keyword>
<proteinExistence type="predicted"/>
<keyword evidence="1" id="KW-1133">Transmembrane helix</keyword>
<gene>
    <name evidence="2" type="ORF">E2C01_057974</name>
</gene>
<sequence>MGVVLVMVMVVVVVVVLSFIFPHHTWHSTPPITTQPSISYPLLTTSPSHTITTSAIRLSNSFSLSACPQFLAFRRDASSFLVFCSSCHGSSSPKRPNSVSLCGIILMHNLILVLTVNLLN</sequence>
<keyword evidence="1" id="KW-0472">Membrane</keyword>
<reference evidence="2 3" key="1">
    <citation type="submission" date="2019-05" db="EMBL/GenBank/DDBJ databases">
        <title>Another draft genome of Portunus trituberculatus and its Hox gene families provides insights of decapod evolution.</title>
        <authorList>
            <person name="Jeong J.-H."/>
            <person name="Song I."/>
            <person name="Kim S."/>
            <person name="Choi T."/>
            <person name="Kim D."/>
            <person name="Ryu S."/>
            <person name="Kim W."/>
        </authorList>
    </citation>
    <scope>NUCLEOTIDE SEQUENCE [LARGE SCALE GENOMIC DNA]</scope>
    <source>
        <tissue evidence="2">Muscle</tissue>
    </source>
</reference>
<evidence type="ECO:0000313" key="3">
    <source>
        <dbReference type="Proteomes" id="UP000324222"/>
    </source>
</evidence>